<organism evidence="1 2">
    <name type="scientific">Trametes sanguinea</name>
    <dbReference type="NCBI Taxonomy" id="158606"/>
    <lineage>
        <taxon>Eukaryota</taxon>
        <taxon>Fungi</taxon>
        <taxon>Dikarya</taxon>
        <taxon>Basidiomycota</taxon>
        <taxon>Agaricomycotina</taxon>
        <taxon>Agaricomycetes</taxon>
        <taxon>Polyporales</taxon>
        <taxon>Polyporaceae</taxon>
        <taxon>Trametes</taxon>
    </lineage>
</organism>
<dbReference type="Proteomes" id="UP001144978">
    <property type="component" value="Unassembled WGS sequence"/>
</dbReference>
<sequence>MHGGRKWHRWSYVSAEQDPVTRFIDDCHDDHRVRPRSTILRASAKSAASNASKLPIADLGSEKASSALSLTADAFFSTSSTSACATSETSREKYGVPLMFAITVSALDFALKSDEGWGVNLAECIQIWREGCIIRSEYIADLLQAAYEKEGGVMNTLTLEAVGDEIKRTIPHLLKVVKYGLEWNAHIPTLSASLEYFKYCGGKHLPSQFMEAELDYFGAHNYELKSEGDGEVKKGEHHYEWKPA</sequence>
<evidence type="ECO:0000313" key="2">
    <source>
        <dbReference type="Proteomes" id="UP001144978"/>
    </source>
</evidence>
<name>A0ACC1MUQ4_9APHY</name>
<dbReference type="EMBL" id="JANSHE010005643">
    <property type="protein sequence ID" value="KAJ2969986.1"/>
    <property type="molecule type" value="Genomic_DNA"/>
</dbReference>
<protein>
    <submittedName>
        <fullName evidence="1">Uncharacterized protein</fullName>
    </submittedName>
</protein>
<evidence type="ECO:0000313" key="1">
    <source>
        <dbReference type="EMBL" id="KAJ2969986.1"/>
    </source>
</evidence>
<keyword evidence="2" id="KW-1185">Reference proteome</keyword>
<accession>A0ACC1MUQ4</accession>
<proteinExistence type="predicted"/>
<gene>
    <name evidence="1" type="ORF">NUW54_g12835</name>
</gene>
<reference evidence="1" key="1">
    <citation type="submission" date="2022-08" db="EMBL/GenBank/DDBJ databases">
        <title>Genome Sequence of Pycnoporus sanguineus.</title>
        <authorList>
            <person name="Buettner E."/>
        </authorList>
    </citation>
    <scope>NUCLEOTIDE SEQUENCE</scope>
    <source>
        <strain evidence="1">CG-C14</strain>
    </source>
</reference>
<comment type="caution">
    <text evidence="1">The sequence shown here is derived from an EMBL/GenBank/DDBJ whole genome shotgun (WGS) entry which is preliminary data.</text>
</comment>